<feature type="region of interest" description="Disordered" evidence="8">
    <location>
        <begin position="1"/>
        <end position="68"/>
    </location>
</feature>
<comment type="similarity">
    <text evidence="7">Belongs to the inward rectifier-type potassium channel (TC 1.A.2.1) family.</text>
</comment>
<sequence length="575" mass="64289">MDVEIMQGNFGDSDDHDDAESNGGSTSTIFPPLASKTEPSLEGFNASSRQRSKNSSISIRSRNAVGPMTEKERIKVQMKNFFNRLKKPPIIDDSEVHAPEDPEEGTADVQGKPSKPQYRLETTNVNPFFLDCRGVVGAKELSDIKPNERLASCLHWMFRSNFTVLFSFMCLCFFGLIVLFAGFISAASRLANDDCVRAGGINVTAFTDDFALSWTTFSTVGYGSTYPALTNENDNDDQCLLITLICSMESFLGVLYSGFCGAILFGKILRIQSHAQVIFSDAIIIRYGRGLQEYSEDDDSDSDDGSEDKKILCPVLEFRIVNRLFNEPGGEIMDASINVVANVNARDADPNLVDALNSSGRSKLLRRYSYRRENNSVGSRRFPPINISDSIMSDTQSEASGRISLDSRWSKKSSKGLSSLISRNHRAVDEDPSARLVAKRIFSKMYFEQCEHPFFKRVWVGRHILNGESPLVRPKVKRLIRKNNGYWPKELNDYTSVRQSLLFNQILVSLNGVSNLSAHEVYAQKIYDFVDMNVGYQFVNTLYKDVDGTLKVDTDLINDVREQHGGGGEPLIVDD</sequence>
<dbReference type="GO" id="GO:0034702">
    <property type="term" value="C:monoatomic ion channel complex"/>
    <property type="evidence" value="ECO:0007669"/>
    <property type="project" value="UniProtKB-KW"/>
</dbReference>
<feature type="transmembrane region" description="Helical" evidence="9">
    <location>
        <begin position="162"/>
        <end position="184"/>
    </location>
</feature>
<dbReference type="EMBL" id="HBIX01000937">
    <property type="protein sequence ID" value="CAE0707998.1"/>
    <property type="molecule type" value="Transcribed_RNA"/>
</dbReference>
<proteinExistence type="inferred from homology"/>
<organism evidence="10">
    <name type="scientific">Pseudo-nitzschia australis</name>
    <dbReference type="NCBI Taxonomy" id="44445"/>
    <lineage>
        <taxon>Eukaryota</taxon>
        <taxon>Sar</taxon>
        <taxon>Stramenopiles</taxon>
        <taxon>Ochrophyta</taxon>
        <taxon>Bacillariophyta</taxon>
        <taxon>Bacillariophyceae</taxon>
        <taxon>Bacillariophycidae</taxon>
        <taxon>Bacillariales</taxon>
        <taxon>Bacillariaceae</taxon>
        <taxon>Pseudo-nitzschia</taxon>
    </lineage>
</organism>
<dbReference type="InterPro" id="IPR014756">
    <property type="entry name" value="Ig_E-set"/>
</dbReference>
<dbReference type="AlphaFoldDB" id="A0A7S4AA20"/>
<evidence type="ECO:0000256" key="4">
    <source>
        <dbReference type="ARBA" id="ARBA00022958"/>
    </source>
</evidence>
<gene>
    <name evidence="10" type="ORF">PAUS00366_LOCUS718</name>
</gene>
<keyword evidence="1 7" id="KW-0813">Transport</keyword>
<evidence type="ECO:0000256" key="3">
    <source>
        <dbReference type="ARBA" id="ARBA00022882"/>
    </source>
</evidence>
<evidence type="ECO:0000256" key="8">
    <source>
        <dbReference type="SAM" id="MobiDB-lite"/>
    </source>
</evidence>
<keyword evidence="9" id="KW-0472">Membrane</keyword>
<keyword evidence="4 7" id="KW-0630">Potassium</keyword>
<keyword evidence="5 7" id="KW-0406">Ion transport</keyword>
<keyword evidence="2 7" id="KW-0633">Potassium transport</keyword>
<dbReference type="Gene3D" id="2.60.40.1400">
    <property type="entry name" value="G protein-activated inward rectifier potassium channel 1"/>
    <property type="match status" value="1"/>
</dbReference>
<evidence type="ECO:0000313" key="10">
    <source>
        <dbReference type="EMBL" id="CAE0707998.1"/>
    </source>
</evidence>
<keyword evidence="7 9" id="KW-0812">Transmembrane</keyword>
<dbReference type="GO" id="GO:1990573">
    <property type="term" value="P:potassium ion import across plasma membrane"/>
    <property type="evidence" value="ECO:0007669"/>
    <property type="project" value="TreeGrafter"/>
</dbReference>
<dbReference type="PANTHER" id="PTHR11767:SF102">
    <property type="entry name" value="INWARDLY RECTIFYING POTASSIUM CHANNEL 1, ISOFORM F"/>
    <property type="match status" value="1"/>
</dbReference>
<comment type="subcellular location">
    <subcellularLocation>
        <location evidence="7">Membrane</location>
        <topology evidence="7">Multi-pass membrane protein</topology>
    </subcellularLocation>
</comment>
<dbReference type="GO" id="GO:0034765">
    <property type="term" value="P:regulation of monoatomic ion transmembrane transport"/>
    <property type="evidence" value="ECO:0007669"/>
    <property type="project" value="TreeGrafter"/>
</dbReference>
<evidence type="ECO:0000256" key="2">
    <source>
        <dbReference type="ARBA" id="ARBA00022538"/>
    </source>
</evidence>
<feature type="region of interest" description="Disordered" evidence="8">
    <location>
        <begin position="92"/>
        <end position="115"/>
    </location>
</feature>
<accession>A0A7S4AA20</accession>
<keyword evidence="6 7" id="KW-0407">Ion channel</keyword>
<dbReference type="InterPro" id="IPR016449">
    <property type="entry name" value="K_chnl_inward-rec_Kir"/>
</dbReference>
<dbReference type="GO" id="GO:0005242">
    <property type="term" value="F:inward rectifier potassium channel activity"/>
    <property type="evidence" value="ECO:0007669"/>
    <property type="project" value="InterPro"/>
</dbReference>
<dbReference type="SUPFAM" id="SSF81296">
    <property type="entry name" value="E set domains"/>
    <property type="match status" value="1"/>
</dbReference>
<evidence type="ECO:0000256" key="7">
    <source>
        <dbReference type="RuleBase" id="RU003822"/>
    </source>
</evidence>
<dbReference type="SUPFAM" id="SSF81324">
    <property type="entry name" value="Voltage-gated potassium channels"/>
    <property type="match status" value="1"/>
</dbReference>
<dbReference type="PANTHER" id="PTHR11767">
    <property type="entry name" value="INWARD RECTIFIER POTASSIUM CHANNEL"/>
    <property type="match status" value="1"/>
</dbReference>
<keyword evidence="3 7" id="KW-0851">Voltage-gated channel</keyword>
<protein>
    <recommendedName>
        <fullName evidence="11">Potassium channel domain-containing protein</fullName>
    </recommendedName>
</protein>
<dbReference type="Gene3D" id="1.10.287.70">
    <property type="match status" value="1"/>
</dbReference>
<keyword evidence="9" id="KW-1133">Transmembrane helix</keyword>
<dbReference type="GO" id="GO:0005886">
    <property type="term" value="C:plasma membrane"/>
    <property type="evidence" value="ECO:0007669"/>
    <property type="project" value="TreeGrafter"/>
</dbReference>
<evidence type="ECO:0000256" key="5">
    <source>
        <dbReference type="ARBA" id="ARBA00023065"/>
    </source>
</evidence>
<reference evidence="10" key="1">
    <citation type="submission" date="2021-01" db="EMBL/GenBank/DDBJ databases">
        <authorList>
            <person name="Corre E."/>
            <person name="Pelletier E."/>
            <person name="Niang G."/>
            <person name="Scheremetjew M."/>
            <person name="Finn R."/>
            <person name="Kale V."/>
            <person name="Holt S."/>
            <person name="Cochrane G."/>
            <person name="Meng A."/>
            <person name="Brown T."/>
            <person name="Cohen L."/>
        </authorList>
    </citation>
    <scope>NUCLEOTIDE SEQUENCE</scope>
    <source>
        <strain evidence="10">10249 10 AB</strain>
    </source>
</reference>
<evidence type="ECO:0008006" key="11">
    <source>
        <dbReference type="Google" id="ProtNLM"/>
    </source>
</evidence>
<name>A0A7S4AA20_9STRA</name>
<evidence type="ECO:0000256" key="6">
    <source>
        <dbReference type="ARBA" id="ARBA00023303"/>
    </source>
</evidence>
<evidence type="ECO:0000256" key="9">
    <source>
        <dbReference type="SAM" id="Phobius"/>
    </source>
</evidence>
<feature type="compositionally biased region" description="Low complexity" evidence="8">
    <location>
        <begin position="47"/>
        <end position="63"/>
    </location>
</feature>
<evidence type="ECO:0000256" key="1">
    <source>
        <dbReference type="ARBA" id="ARBA00022448"/>
    </source>
</evidence>
<dbReference type="InterPro" id="IPR013518">
    <property type="entry name" value="K_chnl_inward-rec_Kir_cyto"/>
</dbReference>